<sequence>MLPINKKISAYNHFNSNNIKYIVLHDVGAKSTAKNNADYFAGGNRGASAHYFVDDTSIWQSVEDKHGAWHCGDGYGKYGITNQNSIGIEMCLPSGAVTAKTEKNTLELVKYLMAKYNVPADRVVRHYDASRKNCPAQFNKDGKWTRWNAFKTKLSTPSTAKNDKPVTNGKVGDKVKVFDALYADSYGAGRSTAKKSETGTIKKINAKGTKKYLIENWGWAHPNDIQAVATATKERPRHTVETYWYVKNSAGHKAVVKYCKDHNWSYKEVVGKDGRIKVAVGTFSQNSVNKLNLEKFLQSKKWNYEVRM</sequence>
<dbReference type="SMART" id="SM00644">
    <property type="entry name" value="Ami_2"/>
    <property type="match status" value="1"/>
</dbReference>
<reference evidence="6" key="1">
    <citation type="journal article" date="2021" name="PeerJ">
        <title>Extensive microbial diversity within the chicken gut microbiome revealed by metagenomics and culture.</title>
        <authorList>
            <person name="Gilroy R."/>
            <person name="Ravi A."/>
            <person name="Getino M."/>
            <person name="Pursley I."/>
            <person name="Horton D.L."/>
            <person name="Alikhan N.F."/>
            <person name="Baker D."/>
            <person name="Gharbi K."/>
            <person name="Hall N."/>
            <person name="Watson M."/>
            <person name="Adriaenssens E.M."/>
            <person name="Foster-Nyarko E."/>
            <person name="Jarju S."/>
            <person name="Secka A."/>
            <person name="Antonio M."/>
            <person name="Oren A."/>
            <person name="Chaudhuri R.R."/>
            <person name="La Ragione R."/>
            <person name="Hildebrand F."/>
            <person name="Pallen M.J."/>
        </authorList>
    </citation>
    <scope>NUCLEOTIDE SEQUENCE</scope>
    <source>
        <strain evidence="6">CHK172-16539</strain>
    </source>
</reference>
<evidence type="ECO:0000313" key="6">
    <source>
        <dbReference type="EMBL" id="HIZ53781.1"/>
    </source>
</evidence>
<dbReference type="GO" id="GO:0071555">
    <property type="term" value="P:cell wall organization"/>
    <property type="evidence" value="ECO:0007669"/>
    <property type="project" value="UniProtKB-KW"/>
</dbReference>
<comment type="caution">
    <text evidence="6">The sequence shown here is derived from an EMBL/GenBank/DDBJ whole genome shotgun (WGS) entry which is preliminary data.</text>
</comment>
<evidence type="ECO:0000256" key="4">
    <source>
        <dbReference type="ARBA" id="ARBA00023316"/>
    </source>
</evidence>
<dbReference type="AlphaFoldDB" id="A0A9D2F854"/>
<keyword evidence="3" id="KW-0378">Hydrolase</keyword>
<dbReference type="Proteomes" id="UP000824063">
    <property type="component" value="Unassembled WGS sequence"/>
</dbReference>
<dbReference type="EMBL" id="DXBN01000168">
    <property type="protein sequence ID" value="HIZ53781.1"/>
    <property type="molecule type" value="Genomic_DNA"/>
</dbReference>
<dbReference type="Pfam" id="PF01510">
    <property type="entry name" value="Amidase_2"/>
    <property type="match status" value="1"/>
</dbReference>
<proteinExistence type="predicted"/>
<dbReference type="Gene3D" id="3.40.80.10">
    <property type="entry name" value="Peptidoglycan recognition protein-like"/>
    <property type="match status" value="1"/>
</dbReference>
<organism evidence="6 7">
    <name type="scientific">Candidatus Enterococcus avicola</name>
    <dbReference type="NCBI Taxonomy" id="2838561"/>
    <lineage>
        <taxon>Bacteria</taxon>
        <taxon>Bacillati</taxon>
        <taxon>Bacillota</taxon>
        <taxon>Bacilli</taxon>
        <taxon>Lactobacillales</taxon>
        <taxon>Enterococcaceae</taxon>
        <taxon>Enterococcus</taxon>
    </lineage>
</organism>
<evidence type="ECO:0000256" key="2">
    <source>
        <dbReference type="ARBA" id="ARBA00011901"/>
    </source>
</evidence>
<evidence type="ECO:0000259" key="5">
    <source>
        <dbReference type="SMART" id="SM00644"/>
    </source>
</evidence>
<dbReference type="SUPFAM" id="SSF55846">
    <property type="entry name" value="N-acetylmuramoyl-L-alanine amidase-like"/>
    <property type="match status" value="1"/>
</dbReference>
<gene>
    <name evidence="6" type="ORF">IAA20_07565</name>
</gene>
<keyword evidence="4" id="KW-0961">Cell wall biogenesis/degradation</keyword>
<dbReference type="InterPro" id="IPR002502">
    <property type="entry name" value="Amidase_domain"/>
</dbReference>
<protein>
    <recommendedName>
        <fullName evidence="2">N-acetylmuramoyl-L-alanine amidase</fullName>
        <ecNumber evidence="2">3.5.1.28</ecNumber>
    </recommendedName>
</protein>
<accession>A0A9D2F854</accession>
<feature type="domain" description="N-acetylmuramoyl-L-alanine amidase" evidence="5">
    <location>
        <begin position="9"/>
        <end position="154"/>
    </location>
</feature>
<dbReference type="CDD" id="cd06583">
    <property type="entry name" value="PGRP"/>
    <property type="match status" value="1"/>
</dbReference>
<dbReference type="PANTHER" id="PTHR30417">
    <property type="entry name" value="N-ACETYLMURAMOYL-L-ALANINE AMIDASE AMID"/>
    <property type="match status" value="1"/>
</dbReference>
<evidence type="ECO:0000256" key="3">
    <source>
        <dbReference type="ARBA" id="ARBA00022801"/>
    </source>
</evidence>
<reference evidence="6" key="2">
    <citation type="submission" date="2021-04" db="EMBL/GenBank/DDBJ databases">
        <authorList>
            <person name="Gilroy R."/>
        </authorList>
    </citation>
    <scope>NUCLEOTIDE SEQUENCE</scope>
    <source>
        <strain evidence="6">CHK172-16539</strain>
    </source>
</reference>
<dbReference type="EC" id="3.5.1.28" evidence="2"/>
<dbReference type="PANTHER" id="PTHR30417:SF1">
    <property type="entry name" value="N-ACETYLMURAMOYL-L-ALANINE AMIDASE AMID"/>
    <property type="match status" value="1"/>
</dbReference>
<name>A0A9D2F854_9ENTE</name>
<evidence type="ECO:0000256" key="1">
    <source>
        <dbReference type="ARBA" id="ARBA00001561"/>
    </source>
</evidence>
<dbReference type="GO" id="GO:0009254">
    <property type="term" value="P:peptidoglycan turnover"/>
    <property type="evidence" value="ECO:0007669"/>
    <property type="project" value="TreeGrafter"/>
</dbReference>
<dbReference type="GO" id="GO:0008745">
    <property type="term" value="F:N-acetylmuramoyl-L-alanine amidase activity"/>
    <property type="evidence" value="ECO:0007669"/>
    <property type="project" value="UniProtKB-EC"/>
</dbReference>
<evidence type="ECO:0000313" key="7">
    <source>
        <dbReference type="Proteomes" id="UP000824063"/>
    </source>
</evidence>
<dbReference type="InterPro" id="IPR036505">
    <property type="entry name" value="Amidase/PGRP_sf"/>
</dbReference>
<comment type="catalytic activity">
    <reaction evidence="1">
        <text>Hydrolyzes the link between N-acetylmuramoyl residues and L-amino acid residues in certain cell-wall glycopeptides.</text>
        <dbReference type="EC" id="3.5.1.28"/>
    </reaction>
</comment>
<dbReference type="GO" id="GO:0009253">
    <property type="term" value="P:peptidoglycan catabolic process"/>
    <property type="evidence" value="ECO:0007669"/>
    <property type="project" value="InterPro"/>
</dbReference>
<dbReference type="InterPro" id="IPR051206">
    <property type="entry name" value="NAMLAA_amidase_2"/>
</dbReference>